<dbReference type="SUPFAM" id="SSF57850">
    <property type="entry name" value="RING/U-box"/>
    <property type="match status" value="1"/>
</dbReference>
<dbReference type="InParanoid" id="A0A078A4V5"/>
<dbReference type="SMART" id="SM00184">
    <property type="entry name" value="RING"/>
    <property type="match status" value="1"/>
</dbReference>
<protein>
    <submittedName>
        <fullName evidence="3">Ring finger 1-like protein</fullName>
    </submittedName>
</protein>
<organism evidence="3 4">
    <name type="scientific">Stylonychia lemnae</name>
    <name type="common">Ciliate</name>
    <dbReference type="NCBI Taxonomy" id="5949"/>
    <lineage>
        <taxon>Eukaryota</taxon>
        <taxon>Sar</taxon>
        <taxon>Alveolata</taxon>
        <taxon>Ciliophora</taxon>
        <taxon>Intramacronucleata</taxon>
        <taxon>Spirotrichea</taxon>
        <taxon>Stichotrichia</taxon>
        <taxon>Sporadotrichida</taxon>
        <taxon>Oxytrichidae</taxon>
        <taxon>Stylonychinae</taxon>
        <taxon>Stylonychia</taxon>
    </lineage>
</organism>
<sequence>MQSHNMNFNQPPPLPIPLMNQSGYHSQQRTPSASFRVNILQDGMRIQIPQPQNIQQFNNIYREKTNKKKDMKNFTLRSFLLKKSIKTKIKDDSYLQISFKTDALIDFFLRINVIVTEKKDMYGNTQAMFTPDSKNYVIEKYIKKGMGIESGFEEVQFNLAALVAYQDKLFKSNGNDHPIVFSLYYTYNGKNISSVNYGVFTKDDKKTINGISIEQQIIIINGKPFEMKNIYGINETETATPASDQAIEGVAEDEQGKECLICLAEERSIIIMPCGHLCVCNDCADKMFQKNYTCPICRGKIVSLVPFEMSKKKKR</sequence>
<dbReference type="OrthoDB" id="288444at2759"/>
<dbReference type="PANTHER" id="PTHR22996:SF0">
    <property type="entry name" value="RE60872P-RELATED"/>
    <property type="match status" value="1"/>
</dbReference>
<dbReference type="InterPro" id="IPR001841">
    <property type="entry name" value="Znf_RING"/>
</dbReference>
<dbReference type="PIRSF" id="PIRSF036836">
    <property type="entry name" value="RNase_bind_SBP1"/>
    <property type="match status" value="1"/>
</dbReference>
<dbReference type="InterPro" id="IPR045194">
    <property type="entry name" value="MGRN1/RNF157-like"/>
</dbReference>
<dbReference type="PROSITE" id="PS50089">
    <property type="entry name" value="ZF_RING_2"/>
    <property type="match status" value="1"/>
</dbReference>
<evidence type="ECO:0000259" key="2">
    <source>
        <dbReference type="PROSITE" id="PS50089"/>
    </source>
</evidence>
<dbReference type="Gene3D" id="3.30.40.10">
    <property type="entry name" value="Zinc/RING finger domain, C3HC4 (zinc finger)"/>
    <property type="match status" value="1"/>
</dbReference>
<evidence type="ECO:0000313" key="3">
    <source>
        <dbReference type="EMBL" id="CDW77224.1"/>
    </source>
</evidence>
<evidence type="ECO:0000313" key="4">
    <source>
        <dbReference type="Proteomes" id="UP000039865"/>
    </source>
</evidence>
<dbReference type="AlphaFoldDB" id="A0A078A4V5"/>
<name>A0A078A4V5_STYLE</name>
<dbReference type="PANTHER" id="PTHR22996">
    <property type="entry name" value="MAHOGUNIN"/>
    <property type="match status" value="1"/>
</dbReference>
<evidence type="ECO:0000256" key="1">
    <source>
        <dbReference type="PROSITE-ProRule" id="PRU00175"/>
    </source>
</evidence>
<dbReference type="GO" id="GO:0016567">
    <property type="term" value="P:protein ubiquitination"/>
    <property type="evidence" value="ECO:0007669"/>
    <property type="project" value="TreeGrafter"/>
</dbReference>
<dbReference type="InterPro" id="IPR013083">
    <property type="entry name" value="Znf_RING/FYVE/PHD"/>
</dbReference>
<gene>
    <name evidence="3" type="primary">Contig18049.g19184</name>
    <name evidence="3" type="ORF">STYLEM_6183</name>
</gene>
<proteinExistence type="predicted"/>
<keyword evidence="1" id="KW-0863">Zinc-finger</keyword>
<reference evidence="3 4" key="1">
    <citation type="submission" date="2014-06" db="EMBL/GenBank/DDBJ databases">
        <authorList>
            <person name="Swart Estienne"/>
        </authorList>
    </citation>
    <scope>NUCLEOTIDE SEQUENCE [LARGE SCALE GENOMIC DNA]</scope>
    <source>
        <strain evidence="3 4">130c</strain>
    </source>
</reference>
<dbReference type="GO" id="GO:0061630">
    <property type="term" value="F:ubiquitin protein ligase activity"/>
    <property type="evidence" value="ECO:0007669"/>
    <property type="project" value="UniProtKB-EC"/>
</dbReference>
<keyword evidence="1" id="KW-0479">Metal-binding</keyword>
<dbReference type="Proteomes" id="UP000039865">
    <property type="component" value="Unassembled WGS sequence"/>
</dbReference>
<dbReference type="GO" id="GO:0008270">
    <property type="term" value="F:zinc ion binding"/>
    <property type="evidence" value="ECO:0007669"/>
    <property type="project" value="UniProtKB-KW"/>
</dbReference>
<feature type="domain" description="RING-type" evidence="2">
    <location>
        <begin position="259"/>
        <end position="298"/>
    </location>
</feature>
<accession>A0A078A4V5</accession>
<dbReference type="Pfam" id="PF13920">
    <property type="entry name" value="zf-C3HC4_3"/>
    <property type="match status" value="1"/>
</dbReference>
<keyword evidence="1" id="KW-0862">Zinc</keyword>
<dbReference type="EMBL" id="CCKQ01005944">
    <property type="protein sequence ID" value="CDW77224.1"/>
    <property type="molecule type" value="Genomic_DNA"/>
</dbReference>
<keyword evidence="4" id="KW-1185">Reference proteome</keyword>